<dbReference type="SUPFAM" id="SSF54277">
    <property type="entry name" value="CAD &amp; PB1 domains"/>
    <property type="match status" value="1"/>
</dbReference>
<dbReference type="Proteomes" id="UP000275267">
    <property type="component" value="Unassembled WGS sequence"/>
</dbReference>
<name>A0A3L6SB16_PANMI</name>
<evidence type="ECO:0000313" key="1">
    <source>
        <dbReference type="EMBL" id="RLN17739.1"/>
    </source>
</evidence>
<evidence type="ECO:0008006" key="3">
    <source>
        <dbReference type="Google" id="ProtNLM"/>
    </source>
</evidence>
<gene>
    <name evidence="1" type="ORF">C2845_PM02G02130</name>
</gene>
<reference evidence="2" key="1">
    <citation type="journal article" date="2019" name="Nat. Commun.">
        <title>The genome of broomcorn millet.</title>
        <authorList>
            <person name="Zou C."/>
            <person name="Miki D."/>
            <person name="Li D."/>
            <person name="Tang Q."/>
            <person name="Xiao L."/>
            <person name="Rajput S."/>
            <person name="Deng P."/>
            <person name="Jia W."/>
            <person name="Huang R."/>
            <person name="Zhang M."/>
            <person name="Sun Y."/>
            <person name="Hu J."/>
            <person name="Fu X."/>
            <person name="Schnable P.S."/>
            <person name="Li F."/>
            <person name="Zhang H."/>
            <person name="Feng B."/>
            <person name="Zhu X."/>
            <person name="Liu R."/>
            <person name="Schnable J.C."/>
            <person name="Zhu J.-K."/>
            <person name="Zhang H."/>
        </authorList>
    </citation>
    <scope>NUCLEOTIDE SEQUENCE [LARGE SCALE GENOMIC DNA]</scope>
</reference>
<dbReference type="InterPro" id="IPR053198">
    <property type="entry name" value="Gynoecium_Dev_Regulator"/>
</dbReference>
<dbReference type="PANTHER" id="PTHR31066">
    <property type="entry name" value="OS05G0427100 PROTEIN-RELATED"/>
    <property type="match status" value="1"/>
</dbReference>
<dbReference type="AlphaFoldDB" id="A0A3L6SB16"/>
<evidence type="ECO:0000313" key="2">
    <source>
        <dbReference type="Proteomes" id="UP000275267"/>
    </source>
</evidence>
<proteinExistence type="predicted"/>
<accession>A0A3L6SB16</accession>
<comment type="caution">
    <text evidence="1">The sequence shown here is derived from an EMBL/GenBank/DDBJ whole genome shotgun (WGS) entry which is preliminary data.</text>
</comment>
<organism evidence="1 2">
    <name type="scientific">Panicum miliaceum</name>
    <name type="common">Proso millet</name>
    <name type="synonym">Broomcorn millet</name>
    <dbReference type="NCBI Taxonomy" id="4540"/>
    <lineage>
        <taxon>Eukaryota</taxon>
        <taxon>Viridiplantae</taxon>
        <taxon>Streptophyta</taxon>
        <taxon>Embryophyta</taxon>
        <taxon>Tracheophyta</taxon>
        <taxon>Spermatophyta</taxon>
        <taxon>Magnoliopsida</taxon>
        <taxon>Liliopsida</taxon>
        <taxon>Poales</taxon>
        <taxon>Poaceae</taxon>
        <taxon>PACMAD clade</taxon>
        <taxon>Panicoideae</taxon>
        <taxon>Panicodae</taxon>
        <taxon>Paniceae</taxon>
        <taxon>Panicinae</taxon>
        <taxon>Panicum</taxon>
        <taxon>Panicum sect. Panicum</taxon>
    </lineage>
</organism>
<keyword evidence="2" id="KW-1185">Reference proteome</keyword>
<sequence length="235" mass="25472">MAAAVAAAGLDARMKLLCSHGGRLVPRGGPDGALRHRLADDEGLEDVLVSVTCDEELAHMRDEYDRLPATRPGARFRVFVITTAASAGSGGGGGGVYKQTATVMLPPLAPALRRVQSERAMLHRRLAYPAPVRRVQSAQEFAGDIHAQQPFHHHRHLQCCCSCRRQSRDLCAPAPMPARPMNAVPYMPKKATAAPSMPAAKATGRVVFTKAAREMATSRDAQAAMEERRAIWEFE</sequence>
<dbReference type="EMBL" id="PQIB02000005">
    <property type="protein sequence ID" value="RLN17739.1"/>
    <property type="molecule type" value="Genomic_DNA"/>
</dbReference>
<protein>
    <recommendedName>
        <fullName evidence="3">PB1 domain-containing protein</fullName>
    </recommendedName>
</protein>
<dbReference type="OrthoDB" id="634045at2759"/>
<dbReference type="PANTHER" id="PTHR31066:SF45">
    <property type="entry name" value="PB1 DOMAIN-CONTAINING PROTEIN"/>
    <property type="match status" value="1"/>
</dbReference>